<dbReference type="SUPFAM" id="SSF46785">
    <property type="entry name" value="Winged helix' DNA-binding domain"/>
    <property type="match status" value="1"/>
</dbReference>
<protein>
    <recommendedName>
        <fullName evidence="1">HTH marR-type domain-containing protein</fullName>
    </recommendedName>
</protein>
<gene>
    <name evidence="2" type="ORF">CCO02nite_12930</name>
</gene>
<dbReference type="Proteomes" id="UP000321720">
    <property type="component" value="Unassembled WGS sequence"/>
</dbReference>
<dbReference type="AlphaFoldDB" id="A0A511J9G7"/>
<sequence>MPRERRAARLLGLISRHQHVARQRNRLNTAELRILWLLTDGRPRTLRVLSEHLGLEQSTVNRQVNAAIDAGLLRRFSAPGHTAKLLEPTPEGVRQLEEDMAGPLGAADRALDAIGEDADHFLDVLERFVTAYGAEVNALSMGDGADADAAATIEREAP</sequence>
<dbReference type="InterPro" id="IPR036388">
    <property type="entry name" value="WH-like_DNA-bd_sf"/>
</dbReference>
<comment type="caution">
    <text evidence="2">The sequence shown here is derived from an EMBL/GenBank/DDBJ whole genome shotgun (WGS) entry which is preliminary data.</text>
</comment>
<dbReference type="InterPro" id="IPR036390">
    <property type="entry name" value="WH_DNA-bd_sf"/>
</dbReference>
<proteinExistence type="predicted"/>
<dbReference type="Gene3D" id="1.10.10.10">
    <property type="entry name" value="Winged helix-like DNA-binding domain superfamily/Winged helix DNA-binding domain"/>
    <property type="match status" value="1"/>
</dbReference>
<organism evidence="2 3">
    <name type="scientific">Cellulomonas composti</name>
    <dbReference type="NCBI Taxonomy" id="266130"/>
    <lineage>
        <taxon>Bacteria</taxon>
        <taxon>Bacillati</taxon>
        <taxon>Actinomycetota</taxon>
        <taxon>Actinomycetes</taxon>
        <taxon>Micrococcales</taxon>
        <taxon>Cellulomonadaceae</taxon>
        <taxon>Cellulomonas</taxon>
    </lineage>
</organism>
<name>A0A511J9G7_9CELL</name>
<reference evidence="2 3" key="1">
    <citation type="submission" date="2019-07" db="EMBL/GenBank/DDBJ databases">
        <title>Whole genome shotgun sequence of Cellulomonas composti NBRC 100758.</title>
        <authorList>
            <person name="Hosoyama A."/>
            <person name="Uohara A."/>
            <person name="Ohji S."/>
            <person name="Ichikawa N."/>
        </authorList>
    </citation>
    <scope>NUCLEOTIDE SEQUENCE [LARGE SCALE GENOMIC DNA]</scope>
    <source>
        <strain evidence="2 3">NBRC 100758</strain>
    </source>
</reference>
<evidence type="ECO:0000313" key="2">
    <source>
        <dbReference type="EMBL" id="GEL94635.1"/>
    </source>
</evidence>
<feature type="domain" description="HTH marR-type" evidence="1">
    <location>
        <begin position="27"/>
        <end position="79"/>
    </location>
</feature>
<accession>A0A511J9G7</accession>
<dbReference type="OrthoDB" id="3213352at2"/>
<evidence type="ECO:0000259" key="1">
    <source>
        <dbReference type="Pfam" id="PF12802"/>
    </source>
</evidence>
<dbReference type="EMBL" id="BJWG01000004">
    <property type="protein sequence ID" value="GEL94635.1"/>
    <property type="molecule type" value="Genomic_DNA"/>
</dbReference>
<evidence type="ECO:0000313" key="3">
    <source>
        <dbReference type="Proteomes" id="UP000321720"/>
    </source>
</evidence>
<dbReference type="Pfam" id="PF12802">
    <property type="entry name" value="MarR_2"/>
    <property type="match status" value="1"/>
</dbReference>
<keyword evidence="3" id="KW-1185">Reference proteome</keyword>
<dbReference type="GO" id="GO:0003700">
    <property type="term" value="F:DNA-binding transcription factor activity"/>
    <property type="evidence" value="ECO:0007669"/>
    <property type="project" value="InterPro"/>
</dbReference>
<dbReference type="InterPro" id="IPR000835">
    <property type="entry name" value="HTH_MarR-typ"/>
</dbReference>